<dbReference type="CDD" id="cd01359">
    <property type="entry name" value="Argininosuccinate_lyase"/>
    <property type="match status" value="1"/>
</dbReference>
<dbReference type="NCBIfam" id="TIGR00838">
    <property type="entry name" value="argH"/>
    <property type="match status" value="1"/>
</dbReference>
<protein>
    <recommendedName>
        <fullName evidence="4 6">Argininosuccinate lyase</fullName>
        <shortName evidence="6">ASAL</shortName>
        <ecNumber evidence="4 6">4.3.2.1</ecNumber>
    </recommendedName>
    <alternativeName>
        <fullName evidence="6">Arginosuccinase</fullName>
    </alternativeName>
</protein>
<dbReference type="InterPro" id="IPR008948">
    <property type="entry name" value="L-Aspartase-like"/>
</dbReference>
<dbReference type="SUPFAM" id="SSF48557">
    <property type="entry name" value="L-aspartase-like"/>
    <property type="match status" value="1"/>
</dbReference>
<accession>A0AAW9RGK2</accession>
<dbReference type="PROSITE" id="PS00163">
    <property type="entry name" value="FUMARATE_LYASES"/>
    <property type="match status" value="1"/>
</dbReference>
<gene>
    <name evidence="6 8" type="primary">argH</name>
    <name evidence="8" type="ORF">V3330_16725</name>
</gene>
<comment type="pathway">
    <text evidence="2 6">Amino-acid biosynthesis; L-arginine biosynthesis; L-arginine from L-ornithine and carbamoyl phosphate: step 3/3.</text>
</comment>
<dbReference type="Pfam" id="PF00206">
    <property type="entry name" value="Lyase_1"/>
    <property type="match status" value="1"/>
</dbReference>
<evidence type="ECO:0000313" key="9">
    <source>
        <dbReference type="Proteomes" id="UP001359886"/>
    </source>
</evidence>
<comment type="subcellular location">
    <subcellularLocation>
        <location evidence="6">Cytoplasm</location>
    </subcellularLocation>
</comment>
<evidence type="ECO:0000256" key="1">
    <source>
        <dbReference type="ARBA" id="ARBA00000985"/>
    </source>
</evidence>
<name>A0AAW9RGK2_9GAMM</name>
<evidence type="ECO:0000256" key="3">
    <source>
        <dbReference type="ARBA" id="ARBA00005552"/>
    </source>
</evidence>
<comment type="caution">
    <text evidence="8">The sequence shown here is derived from an EMBL/GenBank/DDBJ whole genome shotgun (WGS) entry which is preliminary data.</text>
</comment>
<comment type="similarity">
    <text evidence="6">Belongs to the lyase 1 family. Argininosuccinate lyase subfamily.</text>
</comment>
<dbReference type="Proteomes" id="UP001359886">
    <property type="component" value="Unassembled WGS sequence"/>
</dbReference>
<dbReference type="PRINTS" id="PR00145">
    <property type="entry name" value="ARGSUCLYASE"/>
</dbReference>
<dbReference type="AlphaFoldDB" id="A0AAW9RGK2"/>
<dbReference type="Gene3D" id="1.10.40.30">
    <property type="entry name" value="Fumarase/aspartase (C-terminal domain)"/>
    <property type="match status" value="1"/>
</dbReference>
<evidence type="ECO:0000313" key="8">
    <source>
        <dbReference type="EMBL" id="MEJ8569272.1"/>
    </source>
</evidence>
<dbReference type="EMBL" id="JAZHOG010000012">
    <property type="protein sequence ID" value="MEJ8569272.1"/>
    <property type="molecule type" value="Genomic_DNA"/>
</dbReference>
<dbReference type="HAMAP" id="MF_00006">
    <property type="entry name" value="Arg_succ_lyase"/>
    <property type="match status" value="1"/>
</dbReference>
<dbReference type="PANTHER" id="PTHR43814:SF1">
    <property type="entry name" value="ARGININOSUCCINATE LYASE"/>
    <property type="match status" value="1"/>
</dbReference>
<dbReference type="InterPro" id="IPR022761">
    <property type="entry name" value="Fumarate_lyase_N"/>
</dbReference>
<keyword evidence="6" id="KW-0963">Cytoplasm</keyword>
<comment type="catalytic activity">
    <reaction evidence="1 6">
        <text>2-(N(omega)-L-arginino)succinate = fumarate + L-arginine</text>
        <dbReference type="Rhea" id="RHEA:24020"/>
        <dbReference type="ChEBI" id="CHEBI:29806"/>
        <dbReference type="ChEBI" id="CHEBI:32682"/>
        <dbReference type="ChEBI" id="CHEBI:57472"/>
        <dbReference type="EC" id="4.3.2.1"/>
    </reaction>
</comment>
<dbReference type="InterPro" id="IPR024083">
    <property type="entry name" value="Fumarase/histidase_N"/>
</dbReference>
<keyword evidence="6" id="KW-0028">Amino-acid biosynthesis</keyword>
<dbReference type="GO" id="GO:0042450">
    <property type="term" value="P:L-arginine biosynthetic process via ornithine"/>
    <property type="evidence" value="ECO:0007669"/>
    <property type="project" value="UniProtKB-UniRule"/>
</dbReference>
<keyword evidence="9" id="KW-1185">Reference proteome</keyword>
<feature type="domain" description="Fumarate lyase N-terminal" evidence="7">
    <location>
        <begin position="28"/>
        <end position="304"/>
    </location>
</feature>
<dbReference type="EC" id="4.3.2.1" evidence="4 6"/>
<keyword evidence="5 6" id="KW-0055">Arginine biosynthesis</keyword>
<evidence type="ECO:0000256" key="4">
    <source>
        <dbReference type="ARBA" id="ARBA00012338"/>
    </source>
</evidence>
<sequence length="435" mass="47375">MSNFLWGAQGTEDLDRAILAFTAGEDVVLDRELFVYDLTATAAHVRGLSRIGILEEAESKRLCELLETLRQAFERGEFVLDEGFEDGHSAIEAFLTEHAGPLGERVHTGRSRNDQVAVAARLYMRDRLGAIARDCVAVARACLEQARRHEFAPMPGYTHLQRAVPSSVGLWMGGFAESFGEDVAFIAAVLELLDACPLGTAAGYGVNLPLDRDGVAAELDFARLQVNPLATQNARGKSELMALQAVYHPMQDLRRLAWDLSLYTTAEFAFVRLPARYTTGSSIMPNKSNPDVVELMRARVATVEGALHEIQSVLSLPSGYQRDLQLTKGPMIRGLQAAATSMAILPPLLDGLEFDTGRMRDAVSPDMFATDLALEIAASGVPFREAYRTVKEERASLADRDAVESLRQRTSPGAAGALRLDEIEARLDAVAAPFG</sequence>
<dbReference type="Gene3D" id="1.10.275.10">
    <property type="entry name" value="Fumarase/aspartase (N-terminal domain)"/>
    <property type="match status" value="1"/>
</dbReference>
<dbReference type="InterPro" id="IPR020557">
    <property type="entry name" value="Fumarate_lyase_CS"/>
</dbReference>
<evidence type="ECO:0000259" key="7">
    <source>
        <dbReference type="Pfam" id="PF00206"/>
    </source>
</evidence>
<evidence type="ECO:0000256" key="6">
    <source>
        <dbReference type="HAMAP-Rule" id="MF_00006"/>
    </source>
</evidence>
<organism evidence="8 9">
    <name type="scientific">Elongatibacter sediminis</name>
    <dbReference type="NCBI Taxonomy" id="3119006"/>
    <lineage>
        <taxon>Bacteria</taxon>
        <taxon>Pseudomonadati</taxon>
        <taxon>Pseudomonadota</taxon>
        <taxon>Gammaproteobacteria</taxon>
        <taxon>Chromatiales</taxon>
        <taxon>Wenzhouxiangellaceae</taxon>
        <taxon>Elongatibacter</taxon>
    </lineage>
</organism>
<dbReference type="InterPro" id="IPR000362">
    <property type="entry name" value="Fumarate_lyase_fam"/>
</dbReference>
<dbReference type="Gene3D" id="1.20.200.10">
    <property type="entry name" value="Fumarase/aspartase (Central domain)"/>
    <property type="match status" value="1"/>
</dbReference>
<dbReference type="GO" id="GO:0004056">
    <property type="term" value="F:argininosuccinate lyase activity"/>
    <property type="evidence" value="ECO:0007669"/>
    <property type="project" value="UniProtKB-UniRule"/>
</dbReference>
<keyword evidence="6 8" id="KW-0456">Lyase</keyword>
<dbReference type="PANTHER" id="PTHR43814">
    <property type="entry name" value="ARGININOSUCCINATE LYASE"/>
    <property type="match status" value="1"/>
</dbReference>
<dbReference type="InterPro" id="IPR009049">
    <property type="entry name" value="Argininosuccinate_lyase"/>
</dbReference>
<proteinExistence type="inferred from homology"/>
<comment type="similarity">
    <text evidence="3">In the N-terminal section; belongs to the lyase 1 family. Argininosuccinate lyase subfamily.</text>
</comment>
<reference evidence="8 9" key="1">
    <citation type="submission" date="2024-02" db="EMBL/GenBank/DDBJ databases">
        <title>A novel Wenzhouxiangellaceae bacterium, isolated from coastal sediments.</title>
        <authorList>
            <person name="Du Z.-J."/>
            <person name="Ye Y.-Q."/>
            <person name="Zhang X.-Y."/>
        </authorList>
    </citation>
    <scope>NUCLEOTIDE SEQUENCE [LARGE SCALE GENOMIC DNA]</scope>
    <source>
        <strain evidence="8 9">CH-27</strain>
    </source>
</reference>
<dbReference type="RefSeq" id="WP_354696597.1">
    <property type="nucleotide sequence ID" value="NZ_JAZHOG010000012.1"/>
</dbReference>
<evidence type="ECO:0000256" key="5">
    <source>
        <dbReference type="ARBA" id="ARBA00022571"/>
    </source>
</evidence>
<dbReference type="GO" id="GO:0005829">
    <property type="term" value="C:cytosol"/>
    <property type="evidence" value="ECO:0007669"/>
    <property type="project" value="TreeGrafter"/>
</dbReference>
<evidence type="ECO:0000256" key="2">
    <source>
        <dbReference type="ARBA" id="ARBA00004941"/>
    </source>
</evidence>
<dbReference type="PRINTS" id="PR00149">
    <property type="entry name" value="FUMRATELYASE"/>
</dbReference>